<dbReference type="InterPro" id="IPR004843">
    <property type="entry name" value="Calcineurin-like_PHP"/>
</dbReference>
<keyword evidence="7" id="KW-0732">Signal</keyword>
<dbReference type="EMBL" id="ABDF02000002">
    <property type="protein sequence ID" value="EHK26001.1"/>
    <property type="molecule type" value="Genomic_DNA"/>
</dbReference>
<dbReference type="GeneID" id="25793458"/>
<keyword evidence="2" id="KW-0325">Glycoprotein</keyword>
<keyword evidence="10" id="KW-1185">Reference proteome</keyword>
<comment type="cofactor">
    <cofactor evidence="4">
        <name>Zn(2+)</name>
        <dbReference type="ChEBI" id="CHEBI:29105"/>
    </cofactor>
    <text evidence="4">Binds 2 Zn(2+) ions per subunit.</text>
</comment>
<keyword evidence="1 3" id="KW-0378">Hydrolase</keyword>
<evidence type="ECO:0000256" key="3">
    <source>
        <dbReference type="PIRNR" id="PIRNR000948"/>
    </source>
</evidence>
<dbReference type="PANTHER" id="PTHR10340:SF34">
    <property type="entry name" value="SPHINGOMYELIN PHOSPHODIESTERASE"/>
    <property type="match status" value="1"/>
</dbReference>
<protein>
    <recommendedName>
        <fullName evidence="3">Sphingomyelin phosphodiesterase</fullName>
    </recommendedName>
</protein>
<dbReference type="eggNOG" id="KOG3770">
    <property type="taxonomic scope" value="Eukaryota"/>
</dbReference>
<dbReference type="CDD" id="cd00842">
    <property type="entry name" value="MPP_ASMase"/>
    <property type="match status" value="1"/>
</dbReference>
<comment type="caution">
    <text evidence="9">The sequence shown here is derived from an EMBL/GenBank/DDBJ whole genome shotgun (WGS) entry which is preliminary data.</text>
</comment>
<feature type="domain" description="Calcineurin-like phosphoesterase" evidence="8">
    <location>
        <begin position="165"/>
        <end position="428"/>
    </location>
</feature>
<dbReference type="PIRSF" id="PIRSF000948">
    <property type="entry name" value="Sphingomy_PDE"/>
    <property type="match status" value="1"/>
</dbReference>
<dbReference type="AlphaFoldDB" id="G9MH09"/>
<accession>G9MH09</accession>
<dbReference type="SUPFAM" id="SSF56300">
    <property type="entry name" value="Metallo-dependent phosphatases"/>
    <property type="match status" value="1"/>
</dbReference>
<keyword evidence="3" id="KW-0326">Glycosidase</keyword>
<evidence type="ECO:0000313" key="10">
    <source>
        <dbReference type="Proteomes" id="UP000007115"/>
    </source>
</evidence>
<feature type="binding site" evidence="4">
    <location>
        <position position="173"/>
    </location>
    <ligand>
        <name>Zn(2+)</name>
        <dbReference type="ChEBI" id="CHEBI:29105"/>
        <label>1</label>
    </ligand>
</feature>
<keyword evidence="4" id="KW-0479">Metal-binding</keyword>
<evidence type="ECO:0000259" key="8">
    <source>
        <dbReference type="Pfam" id="PF00149"/>
    </source>
</evidence>
<dbReference type="InterPro" id="IPR041805">
    <property type="entry name" value="ASMase/PPN1_MPP"/>
</dbReference>
<dbReference type="VEuPathDB" id="FungiDB:TRIVIDRAFT_35658"/>
<keyword evidence="4" id="KW-0862">Zinc</keyword>
<dbReference type="OrthoDB" id="282973at2759"/>
<feature type="binding site" evidence="4">
    <location>
        <position position="171"/>
    </location>
    <ligand>
        <name>Zn(2+)</name>
        <dbReference type="ChEBI" id="CHEBI:29105"/>
        <label>1</label>
    </ligand>
</feature>
<feature type="binding site" evidence="4">
    <location>
        <position position="283"/>
    </location>
    <ligand>
        <name>Zn(2+)</name>
        <dbReference type="ChEBI" id="CHEBI:29105"/>
        <label>2</label>
    </ligand>
</feature>
<dbReference type="GO" id="GO:0016020">
    <property type="term" value="C:membrane"/>
    <property type="evidence" value="ECO:0007669"/>
    <property type="project" value="GOC"/>
</dbReference>
<dbReference type="Proteomes" id="UP000007115">
    <property type="component" value="Unassembled WGS sequence"/>
</dbReference>
<comment type="similarity">
    <text evidence="3">Belongs to the acid sphingomyelinase family.</text>
</comment>
<feature type="binding site" evidence="4">
    <location>
        <position position="245"/>
    </location>
    <ligand>
        <name>Zn(2+)</name>
        <dbReference type="ChEBI" id="CHEBI:29105"/>
        <label>1</label>
    </ligand>
</feature>
<sequence length="643" mass="70224">MRPGSALSLLALGSVAQAAISLEDSSLSPREIENLERSIEARSLVDDIWNDIKNAATCTACQGILVLLKGVAIFGDDAFVSIATGLCKLAKVEDDDVCEGTVALEAPIIADAIRNMDLGSDTSKLFCGSFLGLCPEPSVPQWKIPFPSSKPSTGRPAPSGKTPLKVVQYSDIHIDPLYVSGSTTNCTKPVCCRPYTAADEPGHSTSPAGPNGDHKCDTPVGLEISMYQAIKNIVPDAALTLFTGDIVDHAIWNTSKPYNQKQISDAYTYMSQYLGLVYGTAGNHEADPANAFPPQSISNSSQWVYDALSAQWTRWVGASAEAQIENIGAYSTKYPNGNLRIISLNTNFYYRMNFWLYQEDIEQDPDGQIKWLVSELDAAEKAGERVYIIGHMPIGESDAFHAGSNYIDQVVNRYSSTIAAMFFGHTHVDHFEVSYSDYSKQDASHAVMASYICPSLTPTSGMPSFRVYDVDPVTFAVLDTTTYIADMTNANFQTTGPVWTKLYSAKEVYGSKLNPPVTDPSAELTPAFWHNVTALFESNSAMFNQYISLKSRGWNVASCTGDCQKQEICQLRAGRSESNCVVPSPGLHISKRSDERHGHSHHRAHDHQECGMSAGMKTIGSLAMRKDLLNELQVRVNELRAKA</sequence>
<feature type="signal peptide" evidence="7">
    <location>
        <begin position="1"/>
        <end position="18"/>
    </location>
</feature>
<evidence type="ECO:0000256" key="1">
    <source>
        <dbReference type="ARBA" id="ARBA00022801"/>
    </source>
</evidence>
<feature type="disulfide bond" evidence="5">
    <location>
        <begin position="58"/>
        <end position="134"/>
    </location>
</feature>
<reference evidence="9 10" key="1">
    <citation type="journal article" date="2011" name="Genome Biol.">
        <title>Comparative genome sequence analysis underscores mycoparasitism as the ancestral life style of Trichoderma.</title>
        <authorList>
            <person name="Kubicek C.P."/>
            <person name="Herrera-Estrella A."/>
            <person name="Seidl-Seiboth V."/>
            <person name="Martinez D.A."/>
            <person name="Druzhinina I.S."/>
            <person name="Thon M."/>
            <person name="Zeilinger S."/>
            <person name="Casas-Flores S."/>
            <person name="Horwitz B.A."/>
            <person name="Mukherjee P.K."/>
            <person name="Mukherjee M."/>
            <person name="Kredics L."/>
            <person name="Alcaraz L.D."/>
            <person name="Aerts A."/>
            <person name="Antal Z."/>
            <person name="Atanasova L."/>
            <person name="Cervantes-Badillo M.G."/>
            <person name="Challacombe J."/>
            <person name="Chertkov O."/>
            <person name="McCluskey K."/>
            <person name="Coulpier F."/>
            <person name="Deshpande N."/>
            <person name="von Doehren H."/>
            <person name="Ebbole D.J."/>
            <person name="Esquivel-Naranjo E.U."/>
            <person name="Fekete E."/>
            <person name="Flipphi M."/>
            <person name="Glaser F."/>
            <person name="Gomez-Rodriguez E.Y."/>
            <person name="Gruber S."/>
            <person name="Han C."/>
            <person name="Henrissat B."/>
            <person name="Hermosa R."/>
            <person name="Hernandez-Onate M."/>
            <person name="Karaffa L."/>
            <person name="Kosti I."/>
            <person name="Le Crom S."/>
            <person name="Lindquist E."/>
            <person name="Lucas S."/>
            <person name="Luebeck M."/>
            <person name="Luebeck P.S."/>
            <person name="Margeot A."/>
            <person name="Metz B."/>
            <person name="Misra M."/>
            <person name="Nevalainen H."/>
            <person name="Omann M."/>
            <person name="Packer N."/>
            <person name="Perrone G."/>
            <person name="Uresti-Rivera E.E."/>
            <person name="Salamov A."/>
            <person name="Schmoll M."/>
            <person name="Seiboth B."/>
            <person name="Shapiro H."/>
            <person name="Sukno S."/>
            <person name="Tamayo-Ramos J.A."/>
            <person name="Tisch D."/>
            <person name="Wiest A."/>
            <person name="Wilkinson H.H."/>
            <person name="Zhang M."/>
            <person name="Coutinho P.M."/>
            <person name="Kenerley C.M."/>
            <person name="Monte E."/>
            <person name="Baker S.E."/>
            <person name="Grigoriev I.V."/>
        </authorList>
    </citation>
    <scope>NUCLEOTIDE SEQUENCE [LARGE SCALE GENOMIC DNA]</scope>
    <source>
        <strain evidence="10">Gv29-8 / FGSC 10586</strain>
    </source>
</reference>
<feature type="binding site" evidence="4">
    <location>
        <position position="391"/>
    </location>
    <ligand>
        <name>Zn(2+)</name>
        <dbReference type="ChEBI" id="CHEBI:29105"/>
        <label>2</label>
    </ligand>
</feature>
<keyword evidence="5" id="KW-1015">Disulfide bond</keyword>
<dbReference type="InParanoid" id="G9MH09"/>
<organism evidence="9 10">
    <name type="scientific">Hypocrea virens (strain Gv29-8 / FGSC 10586)</name>
    <name type="common">Gliocladium virens</name>
    <name type="synonym">Trichoderma virens</name>
    <dbReference type="NCBI Taxonomy" id="413071"/>
    <lineage>
        <taxon>Eukaryota</taxon>
        <taxon>Fungi</taxon>
        <taxon>Dikarya</taxon>
        <taxon>Ascomycota</taxon>
        <taxon>Pezizomycotina</taxon>
        <taxon>Sordariomycetes</taxon>
        <taxon>Hypocreomycetidae</taxon>
        <taxon>Hypocreales</taxon>
        <taxon>Hypocreaceae</taxon>
        <taxon>Trichoderma</taxon>
    </lineage>
</organism>
<dbReference type="GO" id="GO:0004767">
    <property type="term" value="F:sphingomyelin phosphodiesterase activity"/>
    <property type="evidence" value="ECO:0007669"/>
    <property type="project" value="UniProtKB-UniRule"/>
</dbReference>
<feature type="region of interest" description="Disordered" evidence="6">
    <location>
        <begin position="586"/>
        <end position="608"/>
    </location>
</feature>
<dbReference type="STRING" id="413071.G9MH09"/>
<name>G9MH09_HYPVG</name>
<evidence type="ECO:0000313" key="9">
    <source>
        <dbReference type="EMBL" id="EHK26001.1"/>
    </source>
</evidence>
<dbReference type="HOGENOM" id="CLU_014743_1_0_1"/>
<dbReference type="Pfam" id="PF00149">
    <property type="entry name" value="Metallophos"/>
    <property type="match status" value="1"/>
</dbReference>
<feature type="disulfide bond" evidence="5">
    <location>
        <begin position="192"/>
        <end position="216"/>
    </location>
</feature>
<dbReference type="InterPro" id="IPR029052">
    <property type="entry name" value="Metallo-depent_PP-like"/>
</dbReference>
<evidence type="ECO:0000256" key="6">
    <source>
        <dbReference type="SAM" id="MobiDB-lite"/>
    </source>
</evidence>
<proteinExistence type="inferred from homology"/>
<feature type="disulfide bond" evidence="5">
    <location>
        <begin position="87"/>
        <end position="98"/>
    </location>
</feature>
<dbReference type="OMA" id="IMRNSEI"/>
<evidence type="ECO:0000256" key="7">
    <source>
        <dbReference type="SAM" id="SignalP"/>
    </source>
</evidence>
<evidence type="ECO:0000256" key="4">
    <source>
        <dbReference type="PIRSR" id="PIRSR000948-1"/>
    </source>
</evidence>
<feature type="binding site" evidence="4">
    <location>
        <position position="427"/>
    </location>
    <ligand>
        <name>Zn(2+)</name>
        <dbReference type="ChEBI" id="CHEBI:29105"/>
        <label>1</label>
    </ligand>
</feature>
<dbReference type="InterPro" id="IPR011160">
    <property type="entry name" value="Sphingomy_PDE"/>
</dbReference>
<dbReference type="PANTHER" id="PTHR10340">
    <property type="entry name" value="SPHINGOMYELIN PHOSPHODIESTERASE"/>
    <property type="match status" value="1"/>
</dbReference>
<dbReference type="RefSeq" id="XP_013960217.1">
    <property type="nucleotide sequence ID" value="XM_014104742.1"/>
</dbReference>
<feature type="disulfide bond" evidence="5">
    <location>
        <begin position="186"/>
        <end position="191"/>
    </location>
</feature>
<gene>
    <name evidence="9" type="ORF">TRIVIDRAFT_35658</name>
</gene>
<feature type="binding site" evidence="4">
    <location>
        <position position="245"/>
    </location>
    <ligand>
        <name>Zn(2+)</name>
        <dbReference type="ChEBI" id="CHEBI:29105"/>
        <label>2</label>
    </ligand>
</feature>
<evidence type="ECO:0000256" key="5">
    <source>
        <dbReference type="PIRSR" id="PIRSR000948-2"/>
    </source>
</evidence>
<evidence type="ECO:0000256" key="2">
    <source>
        <dbReference type="ARBA" id="ARBA00023180"/>
    </source>
</evidence>
<dbReference type="GO" id="GO:0016798">
    <property type="term" value="F:hydrolase activity, acting on glycosyl bonds"/>
    <property type="evidence" value="ECO:0007669"/>
    <property type="project" value="UniProtKB-KW"/>
</dbReference>
<dbReference type="GO" id="GO:0046872">
    <property type="term" value="F:metal ion binding"/>
    <property type="evidence" value="ECO:0007669"/>
    <property type="project" value="UniProtKB-KW"/>
</dbReference>
<feature type="binding site" evidence="4">
    <location>
        <position position="425"/>
    </location>
    <ligand>
        <name>Zn(2+)</name>
        <dbReference type="ChEBI" id="CHEBI:29105"/>
        <label>2</label>
    </ligand>
</feature>
<feature type="disulfide bond" evidence="5">
    <location>
        <begin position="559"/>
        <end position="563"/>
    </location>
</feature>
<dbReference type="GO" id="GO:0006685">
    <property type="term" value="P:sphingomyelin catabolic process"/>
    <property type="evidence" value="ECO:0007669"/>
    <property type="project" value="UniProtKB-UniRule"/>
</dbReference>
<comment type="function">
    <text evidence="3">Converts sphingomyelin to ceramide.</text>
</comment>
<dbReference type="Gene3D" id="3.60.21.10">
    <property type="match status" value="1"/>
</dbReference>
<feature type="chain" id="PRO_5003523898" description="Sphingomyelin phosphodiesterase" evidence="7">
    <location>
        <begin position="19"/>
        <end position="643"/>
    </location>
</feature>